<dbReference type="PANTHER" id="PTHR43798:SF33">
    <property type="entry name" value="HYDROLASE, PUTATIVE (AFU_ORTHOLOGUE AFUA_2G14860)-RELATED"/>
    <property type="match status" value="1"/>
</dbReference>
<dbReference type="Proteomes" id="UP000288197">
    <property type="component" value="Unassembled WGS sequence"/>
</dbReference>
<evidence type="ECO:0000313" key="2">
    <source>
        <dbReference type="EMBL" id="RST99410.1"/>
    </source>
</evidence>
<name>A0A369AMG0_9ENTE</name>
<organism evidence="2 3">
    <name type="scientific">Vagococcus fluvialis</name>
    <dbReference type="NCBI Taxonomy" id="2738"/>
    <lineage>
        <taxon>Bacteria</taxon>
        <taxon>Bacillati</taxon>
        <taxon>Bacillota</taxon>
        <taxon>Bacilli</taxon>
        <taxon>Lactobacillales</taxon>
        <taxon>Enterococcaceae</taxon>
        <taxon>Vagococcus</taxon>
    </lineage>
</organism>
<dbReference type="AlphaFoldDB" id="A0A369AMG0"/>
<dbReference type="GO" id="GO:0016020">
    <property type="term" value="C:membrane"/>
    <property type="evidence" value="ECO:0007669"/>
    <property type="project" value="TreeGrafter"/>
</dbReference>
<gene>
    <name evidence="2" type="ORF">CBF32_11745</name>
</gene>
<protein>
    <recommendedName>
        <fullName evidence="1">AB hydrolase-1 domain-containing protein</fullName>
    </recommendedName>
</protein>
<dbReference type="SUPFAM" id="SSF53474">
    <property type="entry name" value="alpha/beta-Hydrolases"/>
    <property type="match status" value="1"/>
</dbReference>
<proteinExistence type="predicted"/>
<dbReference type="EMBL" id="NGJX01000015">
    <property type="protein sequence ID" value="RST99410.1"/>
    <property type="molecule type" value="Genomic_DNA"/>
</dbReference>
<evidence type="ECO:0000313" key="3">
    <source>
        <dbReference type="Proteomes" id="UP000288197"/>
    </source>
</evidence>
<feature type="domain" description="AB hydrolase-1" evidence="1">
    <location>
        <begin position="69"/>
        <end position="182"/>
    </location>
</feature>
<keyword evidence="3" id="KW-1185">Reference proteome</keyword>
<dbReference type="InterPro" id="IPR029058">
    <property type="entry name" value="AB_hydrolase_fold"/>
</dbReference>
<dbReference type="InterPro" id="IPR000073">
    <property type="entry name" value="AB_hydrolase_1"/>
</dbReference>
<dbReference type="OrthoDB" id="1817159at2"/>
<sequence length="316" mass="35661">MKKALKISRNILLGLLLVIFLFLGGTYLNNQIRLKSEAKKIEAYGEQLDVFDGKINVVRSGSGEGKQSIILFPGFGTASPHYDFLPLTTKLEDDFEVIIVEPFGYGLSTPTKRERTIDNIVEEMHEVIQQLDVENYVLGGHSVAGLYTVNYVNRYPDEKVAAFLGVDTSVPTQKMEMINMSWFNLLKKSGIIRLVIDANPVKGLGVTKDNPNVDQMRMVTLKNMDNPTQNAELDLLLENFEATKEMTLPEDLPTLLFVALNDSRDDWVSEHEKQLAQVKTGEMVQLKGDHYLHHTQSEAIAKETIEFMKELNNRKG</sequence>
<comment type="caution">
    <text evidence="2">The sequence shown here is derived from an EMBL/GenBank/DDBJ whole genome shotgun (WGS) entry which is preliminary data.</text>
</comment>
<dbReference type="Pfam" id="PF00561">
    <property type="entry name" value="Abhydrolase_1"/>
    <property type="match status" value="1"/>
</dbReference>
<reference evidence="2 3" key="1">
    <citation type="submission" date="2017-05" db="EMBL/GenBank/DDBJ databases">
        <title>Vagococcus spp. assemblies.</title>
        <authorList>
            <person name="Gulvik C.A."/>
        </authorList>
    </citation>
    <scope>NUCLEOTIDE SEQUENCE [LARGE SCALE GENOMIC DNA]</scope>
    <source>
        <strain evidence="2 3">NCFB 2497</strain>
    </source>
</reference>
<accession>A0A369AMG0</accession>
<dbReference type="Gene3D" id="3.40.50.1820">
    <property type="entry name" value="alpha/beta hydrolase"/>
    <property type="match status" value="1"/>
</dbReference>
<evidence type="ECO:0000259" key="1">
    <source>
        <dbReference type="Pfam" id="PF00561"/>
    </source>
</evidence>
<dbReference type="GeneID" id="63147430"/>
<dbReference type="InterPro" id="IPR050266">
    <property type="entry name" value="AB_hydrolase_sf"/>
</dbReference>
<dbReference type="PANTHER" id="PTHR43798">
    <property type="entry name" value="MONOACYLGLYCEROL LIPASE"/>
    <property type="match status" value="1"/>
</dbReference>
<dbReference type="RefSeq" id="WP_114290447.1">
    <property type="nucleotide sequence ID" value="NZ_JBMAKV010000008.1"/>
</dbReference>